<feature type="domain" description="LPS-assembly protein LptD central" evidence="3">
    <location>
        <begin position="172"/>
        <end position="267"/>
    </location>
</feature>
<evidence type="ECO:0000256" key="1">
    <source>
        <dbReference type="HAMAP-Rule" id="MF_01411"/>
    </source>
</evidence>
<dbReference type="Gene3D" id="2.60.450.10">
    <property type="entry name" value="Lipopolysaccharide (LPS) transport protein A like domain"/>
    <property type="match status" value="1"/>
</dbReference>
<dbReference type="GO" id="GO:0009279">
    <property type="term" value="C:cell outer membrane"/>
    <property type="evidence" value="ECO:0007669"/>
    <property type="project" value="UniProtKB-SubCell"/>
</dbReference>
<comment type="subcellular location">
    <subcellularLocation>
        <location evidence="1">Cell outer membrane</location>
    </subcellularLocation>
</comment>
<evidence type="ECO:0000313" key="4">
    <source>
        <dbReference type="EMBL" id="KCZ60447.1"/>
    </source>
</evidence>
<organism evidence="4 5">
    <name type="scientific">Hyphomonas atlantica</name>
    <dbReference type="NCBI Taxonomy" id="1280948"/>
    <lineage>
        <taxon>Bacteria</taxon>
        <taxon>Pseudomonadati</taxon>
        <taxon>Pseudomonadota</taxon>
        <taxon>Alphaproteobacteria</taxon>
        <taxon>Hyphomonadales</taxon>
        <taxon>Hyphomonadaceae</taxon>
        <taxon>Hyphomonas</taxon>
    </lineage>
</organism>
<evidence type="ECO:0000259" key="3">
    <source>
        <dbReference type="Pfam" id="PF19838"/>
    </source>
</evidence>
<dbReference type="Pfam" id="PF04453">
    <property type="entry name" value="LptD"/>
    <property type="match status" value="1"/>
</dbReference>
<dbReference type="eggNOG" id="COG1452">
    <property type="taxonomic scope" value="Bacteria"/>
</dbReference>
<comment type="caution">
    <text evidence="4">The sequence shown here is derived from an EMBL/GenBank/DDBJ whole genome shotgun (WGS) entry which is preliminary data.</text>
</comment>
<comment type="subunit">
    <text evidence="1">Component of the lipopolysaccharide transport and assembly complex.</text>
</comment>
<dbReference type="STRING" id="1280948.HY36_05565"/>
<dbReference type="AlphaFoldDB" id="A0A059DZM3"/>
<protein>
    <recommendedName>
        <fullName evidence="1">LPS-assembly protein LptD</fullName>
    </recommendedName>
</protein>
<dbReference type="PANTHER" id="PTHR30189:SF1">
    <property type="entry name" value="LPS-ASSEMBLY PROTEIN LPTD"/>
    <property type="match status" value="1"/>
</dbReference>
<dbReference type="RefSeq" id="WP_051602703.1">
    <property type="nucleotide sequence ID" value="NZ_AWFH01000023.1"/>
</dbReference>
<dbReference type="PATRIC" id="fig|1280948.3.peg.2169"/>
<proteinExistence type="inferred from homology"/>
<accession>A0A059DZM3</accession>
<evidence type="ECO:0000313" key="5">
    <source>
        <dbReference type="Proteomes" id="UP000024547"/>
    </source>
</evidence>
<dbReference type="GO" id="GO:0043165">
    <property type="term" value="P:Gram-negative-bacterium-type cell outer membrane assembly"/>
    <property type="evidence" value="ECO:0007669"/>
    <property type="project" value="UniProtKB-UniRule"/>
</dbReference>
<dbReference type="OrthoDB" id="9760225at2"/>
<keyword evidence="1" id="KW-0732">Signal</keyword>
<dbReference type="InterPro" id="IPR050218">
    <property type="entry name" value="LptD"/>
</dbReference>
<gene>
    <name evidence="1" type="primary">lptD</name>
    <name evidence="4" type="ORF">HY36_05565</name>
</gene>
<dbReference type="Pfam" id="PF19838">
    <property type="entry name" value="LptD_2"/>
    <property type="match status" value="1"/>
</dbReference>
<dbReference type="EMBL" id="AWFH01000023">
    <property type="protein sequence ID" value="KCZ60447.1"/>
    <property type="molecule type" value="Genomic_DNA"/>
</dbReference>
<comment type="function">
    <text evidence="1">Involved in the assembly of lipopolysaccharide (LPS) at the surface of the outer membrane.</text>
</comment>
<dbReference type="InterPro" id="IPR020889">
    <property type="entry name" value="LipoPS_assembly_LptD"/>
</dbReference>
<keyword evidence="1" id="KW-0472">Membrane</keyword>
<keyword evidence="1" id="KW-0998">Cell outer membrane</keyword>
<sequence length="716" mass="79955">MAVSLPWYAIAQDTAAAPQPTDADERVVLEADYVYEIRDENQLVAEGNVEALYQGRILRADKLVYDRSTEKVRATGNVIIIDETGAQQFADEVEVDSTLSDGYAIGFSARLEGDATVAANSAIRQSDGVNALDQVVYTACPVCEEDKTPTWAVRARRAVLDQESQMISYRDAVIEVAGIPVFYFPFLAHPDPSSERRSGLLIPSAGNSSKLGWFYQQPYYWAVSDSTDITIAPMVTQNVNPLLELDLRKRFYSGSINFNTSFTNEQDFDSDGELFGEEKLRGHIYGSGLFAINNEWKWGFGVEHQSDDLYDRRYDIDGQDEKRGLYSSQPRRLLSQIFAMGQGESYYSDVALLKFQGLRSSDDDGELPTALPVFFSEKYWDLGKMGYASVNASSAILSRDLGADSHRVSFGADWSDLNVLPGGFTFEQFAEVRADYYRLDEDVSGEEDASRIVGNVGGKLAYPMIRPGEMVDIMIEPAVMAAWGPSNVNDDVIPIEDSLLFESDASSLFDPNGFGAYDLYEGDGKLSAGITARTLWKNGMDFSTTVGKRWRSRPDDSFDGISNLDGTSSDWIIAATANFGPQLKIDTRARLDEDGFSLNRIDTKITSNFKRFRGVAQYYKVDERIATTGRADEGIYVRGELRVTDQYSIIAGQLRDIEDNLNARQEYGIAFEDDCSRFELVYQRTELIDRTLGPEESIQFRFFLKSIGNFGSSEFD</sequence>
<dbReference type="GO" id="GO:1990351">
    <property type="term" value="C:transporter complex"/>
    <property type="evidence" value="ECO:0007669"/>
    <property type="project" value="TreeGrafter"/>
</dbReference>
<keyword evidence="5" id="KW-1185">Reference proteome</keyword>
<feature type="domain" description="LptD C-terminal" evidence="2">
    <location>
        <begin position="281"/>
        <end position="627"/>
    </location>
</feature>
<comment type="similarity">
    <text evidence="1">Belongs to the LptD family.</text>
</comment>
<dbReference type="HAMAP" id="MF_01411">
    <property type="entry name" value="LPS_assembly_LptD"/>
    <property type="match status" value="1"/>
</dbReference>
<dbReference type="PANTHER" id="PTHR30189">
    <property type="entry name" value="LPS-ASSEMBLY PROTEIN"/>
    <property type="match status" value="1"/>
</dbReference>
<dbReference type="InterPro" id="IPR007543">
    <property type="entry name" value="LptD_C"/>
</dbReference>
<dbReference type="InterPro" id="IPR045659">
    <property type="entry name" value="LptD_2"/>
</dbReference>
<evidence type="ECO:0000259" key="2">
    <source>
        <dbReference type="Pfam" id="PF04453"/>
    </source>
</evidence>
<name>A0A059DZM3_9PROT</name>
<comment type="caution">
    <text evidence="1">Lacks conserved residue(s) required for the propagation of feature annotation.</text>
</comment>
<reference evidence="4 5" key="1">
    <citation type="journal article" date="2014" name="Antonie Van Leeuwenhoek">
        <title>Hyphomonas beringensis sp. nov. and Hyphomonas chukchiensis sp. nov., isolated from surface seawater of the Bering Sea and Chukchi Sea.</title>
        <authorList>
            <person name="Li C."/>
            <person name="Lai Q."/>
            <person name="Li G."/>
            <person name="Dong C."/>
            <person name="Wang J."/>
            <person name="Liao Y."/>
            <person name="Shao Z."/>
        </authorList>
    </citation>
    <scope>NUCLEOTIDE SEQUENCE [LARGE SCALE GENOMIC DNA]</scope>
    <source>
        <strain evidence="4 5">22II1-22F38</strain>
    </source>
</reference>
<dbReference type="GO" id="GO:0015920">
    <property type="term" value="P:lipopolysaccharide transport"/>
    <property type="evidence" value="ECO:0007669"/>
    <property type="project" value="InterPro"/>
</dbReference>
<dbReference type="Proteomes" id="UP000024547">
    <property type="component" value="Unassembled WGS sequence"/>
</dbReference>